<evidence type="ECO:0000313" key="2">
    <source>
        <dbReference type="Proteomes" id="UP000467488"/>
    </source>
</evidence>
<dbReference type="Gene3D" id="2.60.40.10">
    <property type="entry name" value="Immunoglobulins"/>
    <property type="match status" value="1"/>
</dbReference>
<dbReference type="EMBL" id="AP022360">
    <property type="protein sequence ID" value="BBU84619.1"/>
    <property type="molecule type" value="Genomic_DNA"/>
</dbReference>
<reference evidence="1 2" key="1">
    <citation type="submission" date="2020-01" db="EMBL/GenBank/DDBJ databases">
        <title>Dynamics of blaIMP-6 dissemination in carbapenem resistant Enterobacteriacea isolated from regional surveillance in Osaka, Japan.</title>
        <authorList>
            <person name="Abe R."/>
            <person name="Akeda Y."/>
            <person name="Sugawara Y."/>
            <person name="Yamamoto N."/>
            <person name="Tomono K."/>
            <person name="Takeuchi D."/>
            <person name="Kawahara R."/>
            <person name="Hamada S."/>
        </authorList>
    </citation>
    <scope>NUCLEOTIDE SEQUENCE [LARGE SCALE GENOMIC DNA]</scope>
    <source>
        <strain evidence="1 2">E300</strain>
    </source>
</reference>
<proteinExistence type="predicted"/>
<accession>A0A8S0FXG9</accession>
<dbReference type="Proteomes" id="UP000467488">
    <property type="component" value="Chromosome"/>
</dbReference>
<gene>
    <name evidence="1" type="ORF">EIMP300_60190</name>
</gene>
<sequence>MSVEFTADSNSARQRETVTAPSLGAVEEISAGVYRSVLAAGSQAGDGTCNCKSSGKNIYSQY</sequence>
<protein>
    <submittedName>
        <fullName evidence="1">Uncharacterized protein</fullName>
    </submittedName>
</protein>
<organism evidence="1 2">
    <name type="scientific">Escherichia coli</name>
    <dbReference type="NCBI Taxonomy" id="562"/>
    <lineage>
        <taxon>Bacteria</taxon>
        <taxon>Pseudomonadati</taxon>
        <taxon>Pseudomonadota</taxon>
        <taxon>Gammaproteobacteria</taxon>
        <taxon>Enterobacterales</taxon>
        <taxon>Enterobacteriaceae</taxon>
        <taxon>Escherichia</taxon>
    </lineage>
</organism>
<evidence type="ECO:0000313" key="1">
    <source>
        <dbReference type="EMBL" id="BBU84619.1"/>
    </source>
</evidence>
<dbReference type="AlphaFoldDB" id="A0A8S0FXG9"/>
<name>A0A8S0FXG9_ECOLX</name>
<dbReference type="InterPro" id="IPR013783">
    <property type="entry name" value="Ig-like_fold"/>
</dbReference>